<dbReference type="GO" id="GO:0016286">
    <property type="term" value="F:small conductance calcium-activated potassium channel activity"/>
    <property type="evidence" value="ECO:0007669"/>
    <property type="project" value="InterPro"/>
</dbReference>
<comment type="caution">
    <text evidence="3">The sequence shown here is derived from an EMBL/GenBank/DDBJ whole genome shotgun (WGS) entry which is preliminary data.</text>
</comment>
<feature type="transmembrane region" description="Helical" evidence="1">
    <location>
        <begin position="82"/>
        <end position="106"/>
    </location>
</feature>
<dbReference type="AlphaFoldDB" id="A0A1J4KQN9"/>
<dbReference type="GeneID" id="94834843"/>
<dbReference type="EMBL" id="MLAK01000574">
    <property type="protein sequence ID" value="OHT11982.1"/>
    <property type="molecule type" value="Genomic_DNA"/>
</dbReference>
<accession>A0A1J4KQN9</accession>
<dbReference type="Gene3D" id="1.10.287.70">
    <property type="match status" value="1"/>
</dbReference>
<dbReference type="RefSeq" id="XP_068365118.1">
    <property type="nucleotide sequence ID" value="XM_068500139.1"/>
</dbReference>
<feature type="domain" description="Potassium channel" evidence="2">
    <location>
        <begin position="221"/>
        <end position="301"/>
    </location>
</feature>
<feature type="transmembrane region" description="Helical" evidence="1">
    <location>
        <begin position="127"/>
        <end position="146"/>
    </location>
</feature>
<feature type="transmembrane region" description="Helical" evidence="1">
    <location>
        <begin position="45"/>
        <end position="62"/>
    </location>
</feature>
<gene>
    <name evidence="3" type="ORF">TRFO_18365</name>
</gene>
<keyword evidence="4" id="KW-1185">Reference proteome</keyword>
<dbReference type="OrthoDB" id="415460at2759"/>
<name>A0A1J4KQN9_9EUKA</name>
<sequence length="443" mass="52018">MERSEGLEKYEVKRDGIKMIYEGDRILYSFQFNVREFRIKCRKQYFIFTILQFILALISVSLNIVQLEFSRNAENTPDYATVYLFIFSNIGTCFLSFVSIIFRYNIKYTLSRVRMSYRISFLKYLILHKKLLKFVFEIIFNWLFAFSPDRKISSWLVILTIFKLYPIILINNCLAYIARNKFKILQNIDSFNLTSPVFGNSLNLRYTLQNHGFLVVFVVYSVIVLFFSYLFYSSNRPSKNVPIEETRDFPYHVTVYWALITTTTTGYGDISPIGYYQKTISIILVFLGVFISSIITGVVTTNLKLKDNEMQALKIAEKKMLLDSLDNYAIKVIQYSYRIKKYQGCEAVTSALLKNPRFMELQRHLLNALTMIQRIQHILKHDYNFDTSKKTNDQSSTLISHAAILNDYHETLDKQINYLNTELTNLLELFNVKPVPLPKIDNQ</sequence>
<evidence type="ECO:0000313" key="3">
    <source>
        <dbReference type="EMBL" id="OHT11982.1"/>
    </source>
</evidence>
<keyword evidence="1" id="KW-0812">Transmembrane</keyword>
<dbReference type="SUPFAM" id="SSF81324">
    <property type="entry name" value="Voltage-gated potassium channels"/>
    <property type="match status" value="1"/>
</dbReference>
<feature type="transmembrane region" description="Helical" evidence="1">
    <location>
        <begin position="152"/>
        <end position="177"/>
    </location>
</feature>
<feature type="transmembrane region" description="Helical" evidence="1">
    <location>
        <begin position="212"/>
        <end position="232"/>
    </location>
</feature>
<dbReference type="PANTHER" id="PTHR10153">
    <property type="entry name" value="SMALL CONDUCTANCE CALCIUM-ACTIVATED POTASSIUM CHANNEL"/>
    <property type="match status" value="1"/>
</dbReference>
<feature type="transmembrane region" description="Helical" evidence="1">
    <location>
        <begin position="280"/>
        <end position="300"/>
    </location>
</feature>
<keyword evidence="1" id="KW-1133">Transmembrane helix</keyword>
<dbReference type="GO" id="GO:0016020">
    <property type="term" value="C:membrane"/>
    <property type="evidence" value="ECO:0007669"/>
    <property type="project" value="InterPro"/>
</dbReference>
<keyword evidence="1" id="KW-0472">Membrane</keyword>
<organism evidence="3 4">
    <name type="scientific">Tritrichomonas foetus</name>
    <dbReference type="NCBI Taxonomy" id="1144522"/>
    <lineage>
        <taxon>Eukaryota</taxon>
        <taxon>Metamonada</taxon>
        <taxon>Parabasalia</taxon>
        <taxon>Tritrichomonadida</taxon>
        <taxon>Tritrichomonadidae</taxon>
        <taxon>Tritrichomonas</taxon>
    </lineage>
</organism>
<reference evidence="3" key="1">
    <citation type="submission" date="2016-10" db="EMBL/GenBank/DDBJ databases">
        <authorList>
            <person name="Benchimol M."/>
            <person name="Almeida L.G."/>
            <person name="Vasconcelos A.T."/>
            <person name="Perreira-Neves A."/>
            <person name="Rosa I.A."/>
            <person name="Tasca T."/>
            <person name="Bogo M.R."/>
            <person name="de Souza W."/>
        </authorList>
    </citation>
    <scope>NUCLEOTIDE SEQUENCE [LARGE SCALE GENOMIC DNA]</scope>
    <source>
        <strain evidence="3">K</strain>
    </source>
</reference>
<dbReference type="Proteomes" id="UP000179807">
    <property type="component" value="Unassembled WGS sequence"/>
</dbReference>
<protein>
    <recommendedName>
        <fullName evidence="2">Potassium channel domain-containing protein</fullName>
    </recommendedName>
</protein>
<dbReference type="VEuPathDB" id="TrichDB:TRFO_18365"/>
<evidence type="ECO:0000313" key="4">
    <source>
        <dbReference type="Proteomes" id="UP000179807"/>
    </source>
</evidence>
<dbReference type="InterPro" id="IPR015449">
    <property type="entry name" value="K_chnl_Ca-activ_SK"/>
</dbReference>
<dbReference type="Pfam" id="PF07885">
    <property type="entry name" value="Ion_trans_2"/>
    <property type="match status" value="1"/>
</dbReference>
<evidence type="ECO:0000256" key="1">
    <source>
        <dbReference type="SAM" id="Phobius"/>
    </source>
</evidence>
<dbReference type="InterPro" id="IPR013099">
    <property type="entry name" value="K_chnl_dom"/>
</dbReference>
<dbReference type="PRINTS" id="PR00169">
    <property type="entry name" value="KCHANNEL"/>
</dbReference>
<proteinExistence type="predicted"/>
<evidence type="ECO:0000259" key="2">
    <source>
        <dbReference type="Pfam" id="PF07885"/>
    </source>
</evidence>